<dbReference type="Proteomes" id="UP000245021">
    <property type="component" value="Unassembled WGS sequence"/>
</dbReference>
<accession>A0A2R5HKC7</accession>
<dbReference type="AlphaFoldDB" id="A0A2R5HKC7"/>
<dbReference type="EMBL" id="BFFO01000009">
    <property type="protein sequence ID" value="GBG97270.1"/>
    <property type="molecule type" value="Genomic_DNA"/>
</dbReference>
<evidence type="ECO:0000313" key="2">
    <source>
        <dbReference type="Proteomes" id="UP000245021"/>
    </source>
</evidence>
<reference evidence="1 2" key="1">
    <citation type="journal article" date="2018" name="Genome Announc.">
        <title>Draft Genome Sequence of Lactococcus sp. Strain NtB2 (JCM 32569), Isolated from the Gut of the Higher Termite Nasutitermes takasagoensis.</title>
        <authorList>
            <person name="Noda S."/>
            <person name="Aihara C."/>
            <person name="Yuki M."/>
            <person name="Ohkuma M."/>
        </authorList>
    </citation>
    <scope>NUCLEOTIDE SEQUENCE [LARGE SCALE GENOMIC DNA]</scope>
    <source>
        <strain evidence="1 2">NtB2</strain>
    </source>
</reference>
<proteinExistence type="predicted"/>
<protein>
    <submittedName>
        <fullName evidence="1">Uncharacterized protein</fullName>
    </submittedName>
</protein>
<organism evidence="1 2">
    <name type="scientific">Lactococcus termiticola</name>
    <dbReference type="NCBI Taxonomy" id="2169526"/>
    <lineage>
        <taxon>Bacteria</taxon>
        <taxon>Bacillati</taxon>
        <taxon>Bacillota</taxon>
        <taxon>Bacilli</taxon>
        <taxon>Lactobacillales</taxon>
        <taxon>Streptococcaceae</taxon>
        <taxon>Lactococcus</taxon>
    </lineage>
</organism>
<keyword evidence="2" id="KW-1185">Reference proteome</keyword>
<evidence type="ECO:0000313" key="1">
    <source>
        <dbReference type="EMBL" id="GBG97270.1"/>
    </source>
</evidence>
<name>A0A2R5HKC7_9LACT</name>
<gene>
    <name evidence="1" type="ORF">NtB2_01408</name>
</gene>
<sequence>MGLFFCAEVVRFVALSAGRILPWAGSEALRLPFLDLKPLRVFKSAFSGLNPPQRQLHSKSIVALPFPYSTSLSEAQSYHPPL</sequence>
<comment type="caution">
    <text evidence="1">The sequence shown here is derived from an EMBL/GenBank/DDBJ whole genome shotgun (WGS) entry which is preliminary data.</text>
</comment>